<dbReference type="GO" id="GO:0000281">
    <property type="term" value="P:mitotic cytokinesis"/>
    <property type="evidence" value="ECO:0007669"/>
    <property type="project" value="InterPro"/>
</dbReference>
<dbReference type="GO" id="GO:0032266">
    <property type="term" value="F:phosphatidylinositol-3-phosphate binding"/>
    <property type="evidence" value="ECO:0007669"/>
    <property type="project" value="InterPro"/>
</dbReference>
<dbReference type="Pfam" id="PF01363">
    <property type="entry name" value="FYVE"/>
    <property type="match status" value="1"/>
</dbReference>
<keyword evidence="5" id="KW-0862">Zinc</keyword>
<accession>A0A8C4TKE6</accession>
<evidence type="ECO:0000256" key="1">
    <source>
        <dbReference type="ARBA" id="ARBA00014373"/>
    </source>
</evidence>
<dbReference type="InterPro" id="IPR013083">
    <property type="entry name" value="Znf_RING/FYVE/PHD"/>
</dbReference>
<dbReference type="GO" id="GO:0008270">
    <property type="term" value="F:zinc ion binding"/>
    <property type="evidence" value="ECO:0007669"/>
    <property type="project" value="UniProtKB-KW"/>
</dbReference>
<organism evidence="11 12">
    <name type="scientific">Erpetoichthys calabaricus</name>
    <name type="common">Rope fish</name>
    <name type="synonym">Calamoichthys calabaricus</name>
    <dbReference type="NCBI Taxonomy" id="27687"/>
    <lineage>
        <taxon>Eukaryota</taxon>
        <taxon>Metazoa</taxon>
        <taxon>Chordata</taxon>
        <taxon>Craniata</taxon>
        <taxon>Vertebrata</taxon>
        <taxon>Euteleostomi</taxon>
        <taxon>Actinopterygii</taxon>
        <taxon>Polypteriformes</taxon>
        <taxon>Polypteridae</taxon>
        <taxon>Erpetoichthys</taxon>
    </lineage>
</organism>
<evidence type="ECO:0000256" key="3">
    <source>
        <dbReference type="ARBA" id="ARBA00022723"/>
    </source>
</evidence>
<comment type="subunit">
    <text evidence="6">Interacts with AP5Z1, AP5B1, AP5S1 and SPG11. Interacts with TTC19 and KIF13A.</text>
</comment>
<dbReference type="PROSITE" id="PS50178">
    <property type="entry name" value="ZF_FYVE"/>
    <property type="match status" value="1"/>
</dbReference>
<dbReference type="GO" id="GO:0000724">
    <property type="term" value="P:double-strand break repair via homologous recombination"/>
    <property type="evidence" value="ECO:0007669"/>
    <property type="project" value="InterPro"/>
</dbReference>
<evidence type="ECO:0000256" key="7">
    <source>
        <dbReference type="ARBA" id="ARBA00044939"/>
    </source>
</evidence>
<evidence type="ECO:0000256" key="5">
    <source>
        <dbReference type="ARBA" id="ARBA00022833"/>
    </source>
</evidence>
<evidence type="ECO:0000256" key="6">
    <source>
        <dbReference type="ARBA" id="ARBA00025962"/>
    </source>
</evidence>
<dbReference type="FunFam" id="3.30.40.10:FF:000295">
    <property type="entry name" value="Zinc finger, FYVE domain-containing 26"/>
    <property type="match status" value="1"/>
</dbReference>
<feature type="region of interest" description="Disordered" evidence="9">
    <location>
        <begin position="627"/>
        <end position="661"/>
    </location>
</feature>
<dbReference type="Proteomes" id="UP000694620">
    <property type="component" value="Chromosome 16"/>
</dbReference>
<dbReference type="SMART" id="SM00064">
    <property type="entry name" value="FYVE"/>
    <property type="match status" value="1"/>
</dbReference>
<evidence type="ECO:0000256" key="9">
    <source>
        <dbReference type="SAM" id="MobiDB-lite"/>
    </source>
</evidence>
<dbReference type="GO" id="GO:0030496">
    <property type="term" value="C:midbody"/>
    <property type="evidence" value="ECO:0007669"/>
    <property type="project" value="TreeGrafter"/>
</dbReference>
<evidence type="ECO:0000313" key="12">
    <source>
        <dbReference type="Proteomes" id="UP000694620"/>
    </source>
</evidence>
<reference evidence="11" key="3">
    <citation type="submission" date="2025-09" db="UniProtKB">
        <authorList>
            <consortium name="Ensembl"/>
        </authorList>
    </citation>
    <scope>IDENTIFICATION</scope>
</reference>
<comment type="function">
    <text evidence="7">Phosphatidylinositol 3-phosphate-binding protein required for the abscission step in cytokinesis: recruited to the midbody during cytokinesis and acts as a regulator of abscission. May also be required for efficient homologous recombination DNA double-strand break repair.</text>
</comment>
<reference evidence="11" key="2">
    <citation type="submission" date="2025-08" db="UniProtKB">
        <authorList>
            <consortium name="Ensembl"/>
        </authorList>
    </citation>
    <scope>IDENTIFICATION</scope>
</reference>
<dbReference type="Ensembl" id="ENSECRT00000033256.1">
    <property type="protein sequence ID" value="ENSECRP00000032534.1"/>
    <property type="gene ID" value="ENSECRG00000022036.1"/>
</dbReference>
<keyword evidence="4 8" id="KW-0863">Zinc-finger</keyword>
<dbReference type="GO" id="GO:0007040">
    <property type="term" value="P:lysosome organization"/>
    <property type="evidence" value="ECO:0007669"/>
    <property type="project" value="UniProtKB-ARBA"/>
</dbReference>
<dbReference type="GO" id="GO:0032465">
    <property type="term" value="P:regulation of cytokinesis"/>
    <property type="evidence" value="ECO:0007669"/>
    <property type="project" value="TreeGrafter"/>
</dbReference>
<sequence>MNMHPFGQEAQTSVEKLLAFFTWCLRQGEWELAQASVGQLKEWHGEGAGQVGEILQAVVSCPYKLRWETVGSPHRLAWFWLLVLEKWFPDKVPEFVKRELEFMLLLEELPSGTTENVLKEFHLAFLHIHSPHIIQERKREYWSRPLSAETTLCLQALLEKVPRLAQALIGHLLTDGSESVHVEHNFLLQKLFTEFLQDSLNRLASVHHSSISFEQRTTIENVYSVLSVMHVDPDRQAAQLRTLCESLFDATWGEAGFLCEERILACLLRPGNYALVNLYSSVASKMRKGKLLQQTSFSADVPETEKEILGVFSCLDRTSAWNTLYFDCLNSNKHFLEQILVAALSLVKREDFSGLKTLLDKELRPLSRLLLLLGWTHCQSLESAKALLRILHENKELHFDSVLNEYANGLSAQIKILEWCWECNRDNISTEDLVRHLHSLDTHSALYVLHSLTNLPAQDEDTILAILQASASPGTSGSAELPETLRLVQRRNVALFQGFCAFKYAVYALCVNAHKYSCCSECLDKLLEETLGHQFATDGQLTEEGYQALFKTFISKCKQHLWNLPLAFRLELLENIYSLIFLSFDDFNSSRNDDIALEEDDEGEKDETEWCDETVGLDSTLEQTDFLESEDQTRTEYEKTASRVSARSGNHRQADQKDNDPKTQTLSYLHIKHFINGVGGFLADKVAVEAFLKMLKEQLDMIDSKLQAINVTPETDTEVDELLNSSITTELFNTRLQRLVKYISEAEWRFQVVTSNKLAEAQISTARKLRPFGFRSSFKRRRRAGRNKADGALVLPVECVNGELSATASDGSAGTFSSHSDRDSKLPSVHKSLVIPMMLSTPESLLISSILRGNFSTAHQVGKMFSLEALPSFGELIFMELYEQVVKELEGVEDKIEKKTLDDSDKKTNSGRSTLKAIGSAAAAGMVFYSISDVADKLQSFPEKPVLALQDDFWVSCLHLESSGAHRDIVEDLSPAGMAAFDLACTQCRLFKTCKKLLEVAERRQHNTLDAKGKPPDFRVYHSDGIKGFPVFLQQLSKIMNHAPSSCDPTKSAEASDEKTTSPFSSSIQSILMTCYPTLTEDCIAAQLSISHKLKGVLLKLKSAMHSADLKGGDLLSALMDQSKSRPHEPEDKSVRYLMKQLLKTVDLHIHMQAGRHLQVDYIRSFFDYVNTLAAVLVKSLNSETDHALEVKLCNPLLVLHQTPSQLISQLLFEKQIPPDRISSLLLKEDMPLNVQQVIVNCCCETLPLWDMKKQRHNPSLLNAVSVFVHQYAKQHLPTMEEFFEVSDESRSECITSTSPPLSPGEQTHFLLTPSALSLLKSHSSLLAAIACLTASKGIKMVKSGLSAWRDFRGRKEDSPDTEQLLKEFPILESFLQTMFKPLEESFEENGNLASALCGKPCVSLILSGLHCHAALRIAEDVFQEALANEDVLRALKVLELYGPECPALFKMKDILLSCAAVNEADGVRYLFLVKDADLRARLVLYCLERWHLDSAMEILQYCLSDCRTAEELKTSLLQKKKELQIYDKILNLKSTSSWADWQELKTESNSDPGMVMDIILLNKEFDLCRDWVQLYPVSKNLLSRFQREHLLHLLESGESEGAFQLLEGLSDPELCLFICEEALDQRPGLAACHFLTNYLTTHFHASVSVARRHEIQAIRIGSKLLLTLPETARQDYFHLSSSPLLMLEQLLMNMKVDWVAAAVKTLQQLLVGQEAGFTGEDIDDLLSRYAQKALDFPYAPRERSRSDSVISLQDLLNQTMGQDTVSPPSLTDPVPCSPAGSSPVHTPVSAREKAHRKSKPTCEFTPPEKPPEKRHWVPDDQQLLCMVCKKERFTMFNRRHHCRRCGRLVCNSCSTKRMLVNGCREDAVRVCEQCYSFYHQDTEEVEEPEVARSPDKAGLDFSSILQLPEAQERQWKLTLNESDNEIERSEFYYEQAPSASLCLAILNLNSNSIACGHQLIEQCRKLSLGLNNPEVDPRLITDIMKQLLVSAKLMFVKAGMSQDLALCDSYISKVDVLKILVTANYQYVPSLDQILQPAAVSRLRNQLLETEYYQLAVEVSTKSGLDPSGVWSAWGMVCLKAGSLSAAREKFSRCLKAPFDLNHLSFGSRLLQDIVQHLESTVKPSSGMADESILASLKELEDALLETPASDKPEGKIQQNTNYQECLYYLHTYGTNLAIISFYMRHDCMKDALLHLLHKDCPDDVFLEGIFVASYESGKLHGLESLMESIDSSLESWSHYLIAACKHLQKRGFFNILYDLQQFMKDHVRAAMTCIRFFTYKAESYVDLGENQKWLVKAKDHLKTYLHECSSRGSARRKSASSFRKKMSSTDVSRHVNTIELQIEVTKFLQRCESMGVSQVTGSTPANLFGNSHMKMEVACKVMLGGKNIEEGFGIAFRVIQDFQLDASVVYDKAGKRLVKQQQYKDIKQLLKCVSESGAATKNDCDNIILGCIEVADKGPAHAKELDSLILEMKCPGNKVKAYLLCRKLRPAYLTAVKMEQPQAGELVQEVLLAAETIGDVVMQDICRQWLSEHQVKAATRQMGHASHR</sequence>
<evidence type="ECO:0000256" key="4">
    <source>
        <dbReference type="ARBA" id="ARBA00022771"/>
    </source>
</evidence>
<protein>
    <recommendedName>
        <fullName evidence="1">Zinc finger FYVE domain-containing protein 26</fullName>
    </recommendedName>
</protein>
<keyword evidence="12" id="KW-1185">Reference proteome</keyword>
<keyword evidence="3" id="KW-0479">Metal-binding</keyword>
<dbReference type="Gene3D" id="3.30.40.10">
    <property type="entry name" value="Zinc/RING finger domain, C3HC4 (zinc finger)"/>
    <property type="match status" value="1"/>
</dbReference>
<feature type="region of interest" description="Disordered" evidence="9">
    <location>
        <begin position="1762"/>
        <end position="1816"/>
    </location>
</feature>
<dbReference type="InterPro" id="IPR057946">
    <property type="entry name" value="TPR_ZFYVE26"/>
</dbReference>
<dbReference type="CDD" id="cd15724">
    <property type="entry name" value="FYVE_ZFY26"/>
    <property type="match status" value="1"/>
</dbReference>
<dbReference type="Pfam" id="PF25569">
    <property type="entry name" value="TPR_ZFYVE26"/>
    <property type="match status" value="1"/>
</dbReference>
<evidence type="ECO:0000256" key="2">
    <source>
        <dbReference type="ARBA" id="ARBA00022553"/>
    </source>
</evidence>
<dbReference type="SUPFAM" id="SSF57903">
    <property type="entry name" value="FYVE/PHD zinc finger"/>
    <property type="match status" value="1"/>
</dbReference>
<dbReference type="InterPro" id="IPR000306">
    <property type="entry name" value="Znf_FYVE"/>
</dbReference>
<feature type="compositionally biased region" description="Basic and acidic residues" evidence="9">
    <location>
        <begin position="652"/>
        <end position="661"/>
    </location>
</feature>
<dbReference type="InterPro" id="IPR017455">
    <property type="entry name" value="Znf_FYVE-rel"/>
</dbReference>
<reference evidence="11" key="1">
    <citation type="submission" date="2021-06" db="EMBL/GenBank/DDBJ databases">
        <authorList>
            <consortium name="Wellcome Sanger Institute Data Sharing"/>
        </authorList>
    </citation>
    <scope>NUCLEOTIDE SEQUENCE [LARGE SCALE GENOMIC DNA]</scope>
</reference>
<dbReference type="GO" id="GO:0005813">
    <property type="term" value="C:centrosome"/>
    <property type="evidence" value="ECO:0007669"/>
    <property type="project" value="TreeGrafter"/>
</dbReference>
<keyword evidence="2" id="KW-0597">Phosphoprotein</keyword>
<dbReference type="PANTHER" id="PTHR46591:SF1">
    <property type="entry name" value="ZINC FINGER FYVE DOMAIN-CONTAINING PROTEIN 26"/>
    <property type="match status" value="1"/>
</dbReference>
<proteinExistence type="predicted"/>
<evidence type="ECO:0000313" key="11">
    <source>
        <dbReference type="Ensembl" id="ENSECRP00000032534.1"/>
    </source>
</evidence>
<dbReference type="InterPro" id="IPR011011">
    <property type="entry name" value="Znf_FYVE_PHD"/>
</dbReference>
<dbReference type="InterPro" id="IPR028730">
    <property type="entry name" value="ZFYVE26"/>
</dbReference>
<feature type="domain" description="FYVE-type" evidence="10">
    <location>
        <begin position="1820"/>
        <end position="1880"/>
    </location>
</feature>
<dbReference type="GO" id="GO:0005765">
    <property type="term" value="C:lysosomal membrane"/>
    <property type="evidence" value="ECO:0007669"/>
    <property type="project" value="TreeGrafter"/>
</dbReference>
<feature type="compositionally biased region" description="Basic and acidic residues" evidence="9">
    <location>
        <begin position="631"/>
        <end position="641"/>
    </location>
</feature>
<name>A0A8C4TKE6_ERPCA</name>
<dbReference type="GeneTree" id="ENSGT00920000149143"/>
<gene>
    <name evidence="11" type="primary">ZFYVE26</name>
</gene>
<evidence type="ECO:0000256" key="8">
    <source>
        <dbReference type="PROSITE-ProRule" id="PRU00091"/>
    </source>
</evidence>
<evidence type="ECO:0000259" key="10">
    <source>
        <dbReference type="PROSITE" id="PS50178"/>
    </source>
</evidence>
<dbReference type="PANTHER" id="PTHR46591">
    <property type="entry name" value="ZINC FINGER FYVE DOMAIN-CONTAINING PROTEIN 26"/>
    <property type="match status" value="1"/>
</dbReference>